<dbReference type="EMBL" id="KL142368">
    <property type="protein sequence ID" value="KDR83791.1"/>
    <property type="molecule type" value="Genomic_DNA"/>
</dbReference>
<keyword evidence="8 9" id="KW-0539">Nucleus</keyword>
<evidence type="ECO:0000256" key="1">
    <source>
        <dbReference type="ARBA" id="ARBA00004123"/>
    </source>
</evidence>
<evidence type="ECO:0000256" key="9">
    <source>
        <dbReference type="RuleBase" id="RU364130"/>
    </source>
</evidence>
<dbReference type="GO" id="GO:0006260">
    <property type="term" value="P:DNA replication"/>
    <property type="evidence" value="ECO:0007669"/>
    <property type="project" value="UniProtKB-KW"/>
</dbReference>
<dbReference type="PANTHER" id="PTHR47165:SF4">
    <property type="entry name" value="OS03G0429900 PROTEIN"/>
    <property type="match status" value="1"/>
</dbReference>
<feature type="domain" description="Replication factor A C-terminal" evidence="13">
    <location>
        <begin position="455"/>
        <end position="595"/>
    </location>
</feature>
<sequence length="608" mass="67155">MSQLSAGCIKLLQTADPGDLDVFNSPYVVQFLSTKRVGNTNPTASGATPPDRYRIIMSDGTQYMQAMLATQLNEMVTSNTITKNTIAVLEKLTCSFVQGKRLVVVLGLRVLEHVAEKIGEPQNIDAPASGAETATPAVASASTSVPTPAAASVNMSSSSRPPQPPPKGRHGNIYPIEGLSPYQNNWTIKARVTQKSDIKTWSNARGEGKLFNVTLMDDSGEIRGTGFNLAVDELYPRLEEGKVYYISKARVNLAKKKFSNVNNDYELSFERNTEVEECHEVTNVPTIKYNFVPLNLLEELNKDAICDVIGVVKEASPVTEITSVKQNRQIPKRELTLVDKSGFSVRMTLWGKQAEQYSTAESSPVIAFKGVKVGDFGGRSLSMYSSSTMHVNPDIDECFTLRGWYDSSGAEQTFKAHSMSGGGAASGAAFNRADIRSLDEVKQTGYGMPEKPENFSARATIMHIKADNISYPACPTQGCNKKVLEINGTWRCEKCEQSYPAPEHRYIMSMAVADYSGQAWLQGFNEVGVAVFGMTANELLEKKERDPSEYNAIMHKANCHTFNFSCRAKQDTYNENTRIRYGISRIQPLNYKEEAIAMRDLLYSAWAR</sequence>
<dbReference type="Pfam" id="PF04057">
    <property type="entry name" value="Rep-A_N"/>
    <property type="match status" value="1"/>
</dbReference>
<dbReference type="CDD" id="cd04476">
    <property type="entry name" value="RPA1_DBD_C"/>
    <property type="match status" value="1"/>
</dbReference>
<dbReference type="GO" id="GO:0008270">
    <property type="term" value="F:zinc ion binding"/>
    <property type="evidence" value="ECO:0007669"/>
    <property type="project" value="UniProtKB-KW"/>
</dbReference>
<dbReference type="GO" id="GO:0000781">
    <property type="term" value="C:chromosome, telomeric region"/>
    <property type="evidence" value="ECO:0007669"/>
    <property type="project" value="UniProtKB-ARBA"/>
</dbReference>
<dbReference type="GO" id="GO:0007004">
    <property type="term" value="P:telomere maintenance via telomerase"/>
    <property type="evidence" value="ECO:0007669"/>
    <property type="project" value="UniProtKB-ARBA"/>
</dbReference>
<comment type="function">
    <text evidence="9">As part of the replication protein A (RPA/RP-A), a single-stranded DNA-binding heterotrimeric complex, may play an essential role in DNA replication, recombination and repair. Binds and stabilizes single-stranded DNA intermediates, preventing complementary DNA reannealing and recruiting different proteins involved in DNA metabolism.</text>
</comment>
<evidence type="ECO:0000256" key="8">
    <source>
        <dbReference type="ARBA" id="ARBA00023242"/>
    </source>
</evidence>
<dbReference type="CDD" id="cd04477">
    <property type="entry name" value="RPA1N"/>
    <property type="match status" value="1"/>
</dbReference>
<dbReference type="FunFam" id="2.40.50.140:FF:000090">
    <property type="entry name" value="Replication protein A subunit"/>
    <property type="match status" value="1"/>
</dbReference>
<dbReference type="CDD" id="cd04475">
    <property type="entry name" value="RPA1_DBD_B"/>
    <property type="match status" value="1"/>
</dbReference>
<keyword evidence="5 9" id="KW-0863">Zinc-finger</keyword>
<dbReference type="SUPFAM" id="SSF50249">
    <property type="entry name" value="Nucleic acid-binding proteins"/>
    <property type="match status" value="4"/>
</dbReference>
<evidence type="ECO:0000256" key="4">
    <source>
        <dbReference type="ARBA" id="ARBA00022723"/>
    </source>
</evidence>
<proteinExistence type="inferred from homology"/>
<dbReference type="AlphaFoldDB" id="A0A067TKU7"/>
<evidence type="ECO:0000256" key="2">
    <source>
        <dbReference type="ARBA" id="ARBA00005690"/>
    </source>
</evidence>
<comment type="subcellular location">
    <subcellularLocation>
        <location evidence="1 9">Nucleus</location>
    </subcellularLocation>
</comment>
<reference evidence="16" key="1">
    <citation type="journal article" date="2014" name="Proc. Natl. Acad. Sci. U.S.A.">
        <title>Extensive sampling of basidiomycete genomes demonstrates inadequacy of the white-rot/brown-rot paradigm for wood decay fungi.</title>
        <authorList>
            <person name="Riley R."/>
            <person name="Salamov A.A."/>
            <person name="Brown D.W."/>
            <person name="Nagy L.G."/>
            <person name="Floudas D."/>
            <person name="Held B.W."/>
            <person name="Levasseur A."/>
            <person name="Lombard V."/>
            <person name="Morin E."/>
            <person name="Otillar R."/>
            <person name="Lindquist E.A."/>
            <person name="Sun H."/>
            <person name="LaButti K.M."/>
            <person name="Schmutz J."/>
            <person name="Jabbour D."/>
            <person name="Luo H."/>
            <person name="Baker S.E."/>
            <person name="Pisabarro A.G."/>
            <person name="Walton J.D."/>
            <person name="Blanchette R.A."/>
            <person name="Henrissat B."/>
            <person name="Martin F."/>
            <person name="Cullen D."/>
            <person name="Hibbett D.S."/>
            <person name="Grigoriev I.V."/>
        </authorList>
    </citation>
    <scope>NUCLEOTIDE SEQUENCE [LARGE SCALE GENOMIC DNA]</scope>
    <source>
        <strain evidence="16">CBS 339.88</strain>
    </source>
</reference>
<organism evidence="15 16">
    <name type="scientific">Galerina marginata (strain CBS 339.88)</name>
    <dbReference type="NCBI Taxonomy" id="685588"/>
    <lineage>
        <taxon>Eukaryota</taxon>
        <taxon>Fungi</taxon>
        <taxon>Dikarya</taxon>
        <taxon>Basidiomycota</taxon>
        <taxon>Agaricomycotina</taxon>
        <taxon>Agaricomycetes</taxon>
        <taxon>Agaricomycetidae</taxon>
        <taxon>Agaricales</taxon>
        <taxon>Agaricineae</taxon>
        <taxon>Strophariaceae</taxon>
        <taxon>Galerina</taxon>
    </lineage>
</organism>
<dbReference type="InterPro" id="IPR013955">
    <property type="entry name" value="Rep_factor-A_C"/>
</dbReference>
<dbReference type="InterPro" id="IPR047192">
    <property type="entry name" value="Euk_RPA1_DBD_C"/>
</dbReference>
<evidence type="ECO:0000259" key="13">
    <source>
        <dbReference type="Pfam" id="PF08646"/>
    </source>
</evidence>
<evidence type="ECO:0000313" key="16">
    <source>
        <dbReference type="Proteomes" id="UP000027222"/>
    </source>
</evidence>
<evidence type="ECO:0000256" key="6">
    <source>
        <dbReference type="ARBA" id="ARBA00022833"/>
    </source>
</evidence>
<feature type="compositionally biased region" description="Low complexity" evidence="10">
    <location>
        <begin position="133"/>
        <end position="160"/>
    </location>
</feature>
<evidence type="ECO:0000259" key="12">
    <source>
        <dbReference type="Pfam" id="PF04057"/>
    </source>
</evidence>
<comment type="similarity">
    <text evidence="2 9">Belongs to the replication factor A protein 1 family.</text>
</comment>
<keyword evidence="6 9" id="KW-0862">Zinc</keyword>
<dbReference type="GO" id="GO:0003677">
    <property type="term" value="F:DNA binding"/>
    <property type="evidence" value="ECO:0007669"/>
    <property type="project" value="UniProtKB-KW"/>
</dbReference>
<accession>A0A067TKU7</accession>
<keyword evidence="4 9" id="KW-0479">Metal-binding</keyword>
<name>A0A067TKU7_GALM3</name>
<dbReference type="FunFam" id="2.40.50.140:FF:000041">
    <property type="entry name" value="Replication protein A subunit"/>
    <property type="match status" value="1"/>
</dbReference>
<dbReference type="Pfam" id="PF16900">
    <property type="entry name" value="REPA_OB_2"/>
    <property type="match status" value="1"/>
</dbReference>
<dbReference type="Pfam" id="PF01336">
    <property type="entry name" value="tRNA_anti-codon"/>
    <property type="match status" value="1"/>
</dbReference>
<dbReference type="InterPro" id="IPR031657">
    <property type="entry name" value="REPA_OB_2"/>
</dbReference>
<dbReference type="GO" id="GO:0006310">
    <property type="term" value="P:DNA recombination"/>
    <property type="evidence" value="ECO:0007669"/>
    <property type="project" value="InterPro"/>
</dbReference>
<dbReference type="InterPro" id="IPR004591">
    <property type="entry name" value="Rfa1"/>
</dbReference>
<dbReference type="STRING" id="685588.A0A067TKU7"/>
<evidence type="ECO:0000259" key="14">
    <source>
        <dbReference type="Pfam" id="PF16900"/>
    </source>
</evidence>
<feature type="domain" description="Replication protein A OB" evidence="14">
    <location>
        <begin position="296"/>
        <end position="392"/>
    </location>
</feature>
<dbReference type="GO" id="GO:0005662">
    <property type="term" value="C:DNA replication factor A complex"/>
    <property type="evidence" value="ECO:0007669"/>
    <property type="project" value="UniProtKB-ARBA"/>
</dbReference>
<dbReference type="InterPro" id="IPR007199">
    <property type="entry name" value="Rep_factor-A_N"/>
</dbReference>
<evidence type="ECO:0000256" key="3">
    <source>
        <dbReference type="ARBA" id="ARBA00022705"/>
    </source>
</evidence>
<dbReference type="InterPro" id="IPR012340">
    <property type="entry name" value="NA-bd_OB-fold"/>
</dbReference>
<dbReference type="Proteomes" id="UP000027222">
    <property type="component" value="Unassembled WGS sequence"/>
</dbReference>
<dbReference type="GO" id="GO:0006281">
    <property type="term" value="P:DNA repair"/>
    <property type="evidence" value="ECO:0007669"/>
    <property type="project" value="InterPro"/>
</dbReference>
<dbReference type="Gene3D" id="2.40.50.140">
    <property type="entry name" value="Nucleic acid-binding proteins"/>
    <property type="match status" value="4"/>
</dbReference>
<comment type="subunit">
    <text evidence="9">Component of the heterotrimeric canonical replication protein A complex (RPA).</text>
</comment>
<dbReference type="Pfam" id="PF08646">
    <property type="entry name" value="Rep_fac-A_C"/>
    <property type="match status" value="1"/>
</dbReference>
<dbReference type="FunFam" id="2.40.50.140:FF:000064">
    <property type="entry name" value="Replication protein A subunit"/>
    <property type="match status" value="1"/>
</dbReference>
<evidence type="ECO:0000256" key="5">
    <source>
        <dbReference type="ARBA" id="ARBA00022771"/>
    </source>
</evidence>
<feature type="domain" description="Replication factor-A protein 1 N-terminal" evidence="12">
    <location>
        <begin position="20"/>
        <end position="112"/>
    </location>
</feature>
<dbReference type="InterPro" id="IPR004365">
    <property type="entry name" value="NA-bd_OB_tRNA"/>
</dbReference>
<dbReference type="PANTHER" id="PTHR47165">
    <property type="entry name" value="OS03G0429900 PROTEIN"/>
    <property type="match status" value="1"/>
</dbReference>
<dbReference type="OrthoDB" id="1751331at2759"/>
<dbReference type="HOGENOM" id="CLU_012393_2_1_1"/>
<evidence type="ECO:0000313" key="15">
    <source>
        <dbReference type="EMBL" id="KDR83791.1"/>
    </source>
</evidence>
<feature type="region of interest" description="Disordered" evidence="10">
    <location>
        <begin position="123"/>
        <end position="173"/>
    </location>
</feature>
<keyword evidence="3 9" id="KW-0235">DNA replication</keyword>
<keyword evidence="16" id="KW-1185">Reference proteome</keyword>
<keyword evidence="7 9" id="KW-0238">DNA-binding</keyword>
<protein>
    <recommendedName>
        <fullName evidence="9">Replication protein A subunit</fullName>
    </recommendedName>
</protein>
<evidence type="ECO:0000259" key="11">
    <source>
        <dbReference type="Pfam" id="PF01336"/>
    </source>
</evidence>
<dbReference type="CDD" id="cd04474">
    <property type="entry name" value="RPA1_DBD_A"/>
    <property type="match status" value="1"/>
</dbReference>
<gene>
    <name evidence="15" type="ORF">GALMADRAFT_236175</name>
</gene>
<dbReference type="NCBIfam" id="TIGR00617">
    <property type="entry name" value="rpa1"/>
    <property type="match status" value="1"/>
</dbReference>
<evidence type="ECO:0000256" key="7">
    <source>
        <dbReference type="ARBA" id="ARBA00023125"/>
    </source>
</evidence>
<feature type="domain" description="OB" evidence="11">
    <location>
        <begin position="186"/>
        <end position="266"/>
    </location>
</feature>
<evidence type="ECO:0000256" key="10">
    <source>
        <dbReference type="SAM" id="MobiDB-lite"/>
    </source>
</evidence>